<evidence type="ECO:0000256" key="6">
    <source>
        <dbReference type="RuleBase" id="RU000682"/>
    </source>
</evidence>
<dbReference type="PANTHER" id="PTHR24208">
    <property type="entry name" value="LIM/HOMEOBOX PROTEIN LHX"/>
    <property type="match status" value="1"/>
</dbReference>
<dbReference type="AlphaFoldDB" id="A0A3Q2DGB3"/>
<dbReference type="GO" id="GO:0005634">
    <property type="term" value="C:nucleus"/>
    <property type="evidence" value="ECO:0007669"/>
    <property type="project" value="UniProtKB-SubCell"/>
</dbReference>
<evidence type="ECO:0000256" key="2">
    <source>
        <dbReference type="ARBA" id="ARBA00023125"/>
    </source>
</evidence>
<dbReference type="SUPFAM" id="SSF46689">
    <property type="entry name" value="Homeodomain-like"/>
    <property type="match status" value="1"/>
</dbReference>
<dbReference type="PROSITE" id="PS00027">
    <property type="entry name" value="HOMEOBOX_1"/>
    <property type="match status" value="1"/>
</dbReference>
<keyword evidence="10" id="KW-1185">Reference proteome</keyword>
<evidence type="ECO:0000313" key="9">
    <source>
        <dbReference type="Ensembl" id="ENSCVAP00000018108.1"/>
    </source>
</evidence>
<feature type="DNA-binding region" description="Homeobox" evidence="5">
    <location>
        <begin position="47"/>
        <end position="106"/>
    </location>
</feature>
<dbReference type="GO" id="GO:0021884">
    <property type="term" value="P:forebrain neuron development"/>
    <property type="evidence" value="ECO:0007669"/>
    <property type="project" value="TreeGrafter"/>
</dbReference>
<dbReference type="InterPro" id="IPR017970">
    <property type="entry name" value="Homeobox_CS"/>
</dbReference>
<reference evidence="9" key="2">
    <citation type="submission" date="2025-09" db="UniProtKB">
        <authorList>
            <consortium name="Ensembl"/>
        </authorList>
    </citation>
    <scope>IDENTIFICATION</scope>
</reference>
<organism evidence="9 10">
    <name type="scientific">Cyprinodon variegatus</name>
    <name type="common">Sheepshead minnow</name>
    <dbReference type="NCBI Taxonomy" id="28743"/>
    <lineage>
        <taxon>Eukaryota</taxon>
        <taxon>Metazoa</taxon>
        <taxon>Chordata</taxon>
        <taxon>Craniata</taxon>
        <taxon>Vertebrata</taxon>
        <taxon>Euteleostomi</taxon>
        <taxon>Actinopterygii</taxon>
        <taxon>Neopterygii</taxon>
        <taxon>Teleostei</taxon>
        <taxon>Neoteleostei</taxon>
        <taxon>Acanthomorphata</taxon>
        <taxon>Ovalentaria</taxon>
        <taxon>Atherinomorphae</taxon>
        <taxon>Cyprinodontiformes</taxon>
        <taxon>Cyprinodontidae</taxon>
        <taxon>Cyprinodon</taxon>
    </lineage>
</organism>
<proteinExistence type="predicted"/>
<dbReference type="CDD" id="cd00086">
    <property type="entry name" value="homeodomain"/>
    <property type="match status" value="1"/>
</dbReference>
<accession>A0A3Q2DGB3</accession>
<dbReference type="Proteomes" id="UP000265020">
    <property type="component" value="Unassembled WGS sequence"/>
</dbReference>
<feature type="region of interest" description="Disordered" evidence="7">
    <location>
        <begin position="102"/>
        <end position="121"/>
    </location>
</feature>
<sequence>MTASFSSTLFIGGRLLRAHLTRGAGKCTGLTLEGALPSDQDCQPKPAKRARTSFTAEQLQVMQTQFAQDNNPDAQTLQKLAEMTGLSRRVIQVWFQNCRARHKKQPPQSSFPQNAPLARMPPSLPEDLHYSSFSSPDRPHLLALHGYLDGECQAFIVLDVFNENDFYNNQMTSLS</sequence>
<dbReference type="GO" id="GO:0000981">
    <property type="term" value="F:DNA-binding transcription factor activity, RNA polymerase II-specific"/>
    <property type="evidence" value="ECO:0007669"/>
    <property type="project" value="InterPro"/>
</dbReference>
<dbReference type="InterPro" id="IPR001356">
    <property type="entry name" value="HD"/>
</dbReference>
<dbReference type="Ensembl" id="ENSCVAT00000026966.1">
    <property type="protein sequence ID" value="ENSCVAP00000018108.1"/>
    <property type="gene ID" value="ENSCVAG00000021314.1"/>
</dbReference>
<dbReference type="FunFam" id="1.10.10.60:FF:000050">
    <property type="entry name" value="LIM homeobox 6"/>
    <property type="match status" value="1"/>
</dbReference>
<dbReference type="STRING" id="28743.ENSCVAP00000018108"/>
<evidence type="ECO:0000256" key="3">
    <source>
        <dbReference type="ARBA" id="ARBA00023155"/>
    </source>
</evidence>
<dbReference type="SMART" id="SM00389">
    <property type="entry name" value="HOX"/>
    <property type="match status" value="1"/>
</dbReference>
<evidence type="ECO:0000313" key="10">
    <source>
        <dbReference type="Proteomes" id="UP000265020"/>
    </source>
</evidence>
<keyword evidence="3 5" id="KW-0371">Homeobox</keyword>
<dbReference type="InterPro" id="IPR009057">
    <property type="entry name" value="Homeodomain-like_sf"/>
</dbReference>
<evidence type="ECO:0000256" key="5">
    <source>
        <dbReference type="PROSITE-ProRule" id="PRU00108"/>
    </source>
</evidence>
<dbReference type="InterPro" id="IPR050453">
    <property type="entry name" value="LIM_Homeobox_TF"/>
</dbReference>
<dbReference type="OMA" id="GECQAFI"/>
<keyword evidence="4 5" id="KW-0539">Nucleus</keyword>
<reference evidence="9" key="1">
    <citation type="submission" date="2025-08" db="UniProtKB">
        <authorList>
            <consortium name="Ensembl"/>
        </authorList>
    </citation>
    <scope>IDENTIFICATION</scope>
</reference>
<keyword evidence="2 5" id="KW-0238">DNA-binding</keyword>
<dbReference type="Pfam" id="PF00046">
    <property type="entry name" value="Homeodomain"/>
    <property type="match status" value="1"/>
</dbReference>
<feature type="domain" description="Homeobox" evidence="8">
    <location>
        <begin position="45"/>
        <end position="105"/>
    </location>
</feature>
<dbReference type="PANTHER" id="PTHR24208:SF121">
    <property type="entry name" value="LIM_HOMEOBOX PROTEIN LHX6"/>
    <property type="match status" value="1"/>
</dbReference>
<protein>
    <submittedName>
        <fullName evidence="9">LIM homeobox 6</fullName>
    </submittedName>
</protein>
<evidence type="ECO:0000259" key="8">
    <source>
        <dbReference type="PROSITE" id="PS50071"/>
    </source>
</evidence>
<evidence type="ECO:0000256" key="1">
    <source>
        <dbReference type="ARBA" id="ARBA00004123"/>
    </source>
</evidence>
<name>A0A3Q2DGB3_CYPVA</name>
<evidence type="ECO:0000256" key="4">
    <source>
        <dbReference type="ARBA" id="ARBA00023242"/>
    </source>
</evidence>
<evidence type="ECO:0000256" key="7">
    <source>
        <dbReference type="SAM" id="MobiDB-lite"/>
    </source>
</evidence>
<dbReference type="GeneTree" id="ENSGT00940000156868"/>
<dbReference type="GO" id="GO:0000977">
    <property type="term" value="F:RNA polymerase II transcription regulatory region sequence-specific DNA binding"/>
    <property type="evidence" value="ECO:0007669"/>
    <property type="project" value="TreeGrafter"/>
</dbReference>
<dbReference type="PROSITE" id="PS50071">
    <property type="entry name" value="HOMEOBOX_2"/>
    <property type="match status" value="1"/>
</dbReference>
<dbReference type="Gene3D" id="1.10.10.60">
    <property type="entry name" value="Homeodomain-like"/>
    <property type="match status" value="1"/>
</dbReference>
<comment type="subcellular location">
    <subcellularLocation>
        <location evidence="1 5 6">Nucleus</location>
    </subcellularLocation>
</comment>